<dbReference type="GO" id="GO:0006412">
    <property type="term" value="P:translation"/>
    <property type="evidence" value="ECO:0007669"/>
    <property type="project" value="InterPro"/>
</dbReference>
<dbReference type="Proteomes" id="UP000829685">
    <property type="component" value="Unassembled WGS sequence"/>
</dbReference>
<protein>
    <recommendedName>
        <fullName evidence="4">Large ribosomal subunit protein uL4m</fullName>
    </recommendedName>
</protein>
<name>A0A9P9WHK9_9PEZI</name>
<dbReference type="PANTHER" id="PTHR10746">
    <property type="entry name" value="50S RIBOSOMAL PROTEIN L4"/>
    <property type="match status" value="1"/>
</dbReference>
<dbReference type="Pfam" id="PF00573">
    <property type="entry name" value="Ribosomal_L4"/>
    <property type="match status" value="1"/>
</dbReference>
<accession>A0A9P9WHK9</accession>
<evidence type="ECO:0000256" key="1">
    <source>
        <dbReference type="ARBA" id="ARBA00010528"/>
    </source>
</evidence>
<evidence type="ECO:0000256" key="3">
    <source>
        <dbReference type="ARBA" id="ARBA00023274"/>
    </source>
</evidence>
<gene>
    <name evidence="6" type="ORF">JX265_008589</name>
</gene>
<proteinExistence type="inferred from homology"/>
<dbReference type="AlphaFoldDB" id="A0A9P9WHK9"/>
<dbReference type="SUPFAM" id="SSF52166">
    <property type="entry name" value="Ribosomal protein L4"/>
    <property type="match status" value="1"/>
</dbReference>
<evidence type="ECO:0000256" key="5">
    <source>
        <dbReference type="SAM" id="MobiDB-lite"/>
    </source>
</evidence>
<evidence type="ECO:0000313" key="6">
    <source>
        <dbReference type="EMBL" id="KAI1864218.1"/>
    </source>
</evidence>
<dbReference type="GO" id="GO:0005840">
    <property type="term" value="C:ribosome"/>
    <property type="evidence" value="ECO:0007669"/>
    <property type="project" value="UniProtKB-KW"/>
</dbReference>
<evidence type="ECO:0000256" key="4">
    <source>
        <dbReference type="ARBA" id="ARBA00040565"/>
    </source>
</evidence>
<evidence type="ECO:0000256" key="2">
    <source>
        <dbReference type="ARBA" id="ARBA00022980"/>
    </source>
</evidence>
<dbReference type="FunFam" id="3.40.1370.10:FF:000016">
    <property type="entry name" value="60S ribosomal protein L4, mitochondrial"/>
    <property type="match status" value="1"/>
</dbReference>
<keyword evidence="3" id="KW-0687">Ribonucleoprotein</keyword>
<organism evidence="6 7">
    <name type="scientific">Neoarthrinium moseri</name>
    <dbReference type="NCBI Taxonomy" id="1658444"/>
    <lineage>
        <taxon>Eukaryota</taxon>
        <taxon>Fungi</taxon>
        <taxon>Dikarya</taxon>
        <taxon>Ascomycota</taxon>
        <taxon>Pezizomycotina</taxon>
        <taxon>Sordariomycetes</taxon>
        <taxon>Xylariomycetidae</taxon>
        <taxon>Amphisphaeriales</taxon>
        <taxon>Apiosporaceae</taxon>
        <taxon>Neoarthrinium</taxon>
    </lineage>
</organism>
<keyword evidence="7" id="KW-1185">Reference proteome</keyword>
<sequence length="428" mass="47350">MQAPGQLCTQCSVSQSRGRTFLKLLARPPDRQAGQGPRLTAARPAVFCARRWLCRPPAPARAETFDNFQDYEGRTELQAEAVARSSGLSRDPQRQAQAVSLSVATMAGKSARGLNEAFRALSLSSHTCREAASQRLTSSFARSMATEAPLPRTSTSIDSFAASSPYRPTPTVPLTIFDFPSYEPQRLEAWSSKHLNLPLRRDILHLAVVYEGDNTRQGTASSKTRYEVRGSGRKLYAQKGLGRARVGDAQSPLRKGGGKTFGPKPRDFGTKLNRKVYDLAWRTALSYRYRRGELVVCSDGMELALPAQFQAMIEEGLVKDEELIDGFRARWARQVMERNEWGKQNGRSTFITSSWREDLFGALDLVPNYGRALDVADVDVKDLLESGRLVIERSALQEMVERHQSDLISSVFVSGVAGTAESGKIVVE</sequence>
<dbReference type="PANTHER" id="PTHR10746:SF6">
    <property type="entry name" value="LARGE RIBOSOMAL SUBUNIT PROTEIN UL4M"/>
    <property type="match status" value="1"/>
</dbReference>
<keyword evidence="2" id="KW-0689">Ribosomal protein</keyword>
<evidence type="ECO:0000313" key="7">
    <source>
        <dbReference type="Proteomes" id="UP000829685"/>
    </source>
</evidence>
<reference evidence="6" key="1">
    <citation type="submission" date="2021-03" db="EMBL/GenBank/DDBJ databases">
        <title>Revisited historic fungal species revealed as producer of novel bioactive compounds through whole genome sequencing and comparative genomics.</title>
        <authorList>
            <person name="Vignolle G.A."/>
            <person name="Hochenegger N."/>
            <person name="Mach R.L."/>
            <person name="Mach-Aigner A.R."/>
            <person name="Javad Rahimi M."/>
            <person name="Salim K.A."/>
            <person name="Chan C.M."/>
            <person name="Lim L.B.L."/>
            <person name="Cai F."/>
            <person name="Druzhinina I.S."/>
            <person name="U'Ren J.M."/>
            <person name="Derntl C."/>
        </authorList>
    </citation>
    <scope>NUCLEOTIDE SEQUENCE</scope>
    <source>
        <strain evidence="6">TUCIM 5799</strain>
    </source>
</reference>
<feature type="region of interest" description="Disordered" evidence="5">
    <location>
        <begin position="246"/>
        <end position="265"/>
    </location>
</feature>
<comment type="similarity">
    <text evidence="1">Belongs to the universal ribosomal protein uL4 family.</text>
</comment>
<dbReference type="InterPro" id="IPR023574">
    <property type="entry name" value="Ribosomal_uL4_dom_sf"/>
</dbReference>
<dbReference type="GO" id="GO:0003735">
    <property type="term" value="F:structural constituent of ribosome"/>
    <property type="evidence" value="ECO:0007669"/>
    <property type="project" value="InterPro"/>
</dbReference>
<dbReference type="InterPro" id="IPR013005">
    <property type="entry name" value="Ribosomal_uL4-like"/>
</dbReference>
<dbReference type="GO" id="GO:1990904">
    <property type="term" value="C:ribonucleoprotein complex"/>
    <property type="evidence" value="ECO:0007669"/>
    <property type="project" value="UniProtKB-KW"/>
</dbReference>
<dbReference type="InterPro" id="IPR002136">
    <property type="entry name" value="Ribosomal_uL4"/>
</dbReference>
<comment type="caution">
    <text evidence="6">The sequence shown here is derived from an EMBL/GenBank/DDBJ whole genome shotgun (WGS) entry which is preliminary data.</text>
</comment>
<dbReference type="Gene3D" id="3.40.1370.10">
    <property type="match status" value="1"/>
</dbReference>
<dbReference type="EMBL" id="JAFIMR010000024">
    <property type="protein sequence ID" value="KAI1864218.1"/>
    <property type="molecule type" value="Genomic_DNA"/>
</dbReference>